<feature type="region of interest" description="Disordered" evidence="2">
    <location>
        <begin position="553"/>
        <end position="592"/>
    </location>
</feature>
<feature type="compositionally biased region" description="Polar residues" evidence="2">
    <location>
        <begin position="570"/>
        <end position="586"/>
    </location>
</feature>
<evidence type="ECO:0000256" key="2">
    <source>
        <dbReference type="SAM" id="MobiDB-lite"/>
    </source>
</evidence>
<feature type="compositionally biased region" description="Basic residues" evidence="2">
    <location>
        <begin position="310"/>
        <end position="324"/>
    </location>
</feature>
<dbReference type="PANTHER" id="PTHR34778">
    <property type="entry name" value="OS02G0580700 PROTEIN"/>
    <property type="match status" value="1"/>
</dbReference>
<keyword evidence="4" id="KW-1185">Reference proteome</keyword>
<comment type="caution">
    <text evidence="3">The sequence shown here is derived from an EMBL/GenBank/DDBJ whole genome shotgun (WGS) entry which is preliminary data.</text>
</comment>
<evidence type="ECO:0000313" key="4">
    <source>
        <dbReference type="Proteomes" id="UP000237347"/>
    </source>
</evidence>
<sequence>MEALKKAYAEIILNTAKEAAARVMQSERKALRFQHDLRATKDEALRMLTRFKQLIDSKKMEALKKAYAEIILNTAKEAAARVMQSERKALRFQHDLRATKDEALRMLTRFKQLIDSKTTEAEMTSLNQQRKIDELEAQLNEAEDVIADLRTEVKHVWDKLEKVKRSQAKALNGRIRKEEASCREITAAQLMIPPPPSSSASETVTTSDLKNAPLDQKSKEPEPYINGFTQRIHACERNLPDGIVPTSGDVGDRHSPKKNELTTKMIHKEEGKCPVPSTRTIIMKIMKNSTREEVKKPVKVRTSRRRRNRFGKVKANSRKSRPGHLMKPCQQSSILSSGKPHSINGFVKSAEGACTIPSIKADKEEFKTVNKGEGKNEMKSGDAIDTIKSLPDQLSKPCQSFSLLSCCRTFSHSVNGNVKSGEDRLKINEIESKVKPLTRLDPGLTLIKRDINPRLGSTNLTMSMKATKKSGLIQNAVEDTKMDDSELGKHKGDTADSLVHPSPELNVGMFNVQLMNSDLKDAEASDDTKDSSCQSDNNRLLKYTFQRKRKKESWGNLDESVPLEKRRAGENQSGPPELQDSSLNNESSRDGRRLAQVARQISLGGLYNISYYKTS</sequence>
<feature type="region of interest" description="Disordered" evidence="2">
    <location>
        <begin position="191"/>
        <end position="222"/>
    </location>
</feature>
<feature type="region of interest" description="Disordered" evidence="2">
    <location>
        <begin position="310"/>
        <end position="337"/>
    </location>
</feature>
<dbReference type="EMBL" id="PKMF04000128">
    <property type="protein sequence ID" value="KAK7848381.1"/>
    <property type="molecule type" value="Genomic_DNA"/>
</dbReference>
<reference evidence="3 4" key="1">
    <citation type="journal article" date="2018" name="Sci. Data">
        <title>The draft genome sequence of cork oak.</title>
        <authorList>
            <person name="Ramos A.M."/>
            <person name="Usie A."/>
            <person name="Barbosa P."/>
            <person name="Barros P.M."/>
            <person name="Capote T."/>
            <person name="Chaves I."/>
            <person name="Simoes F."/>
            <person name="Abreu I."/>
            <person name="Carrasquinho I."/>
            <person name="Faro C."/>
            <person name="Guimaraes J.B."/>
            <person name="Mendonca D."/>
            <person name="Nobrega F."/>
            <person name="Rodrigues L."/>
            <person name="Saibo N.J.M."/>
            <person name="Varela M.C."/>
            <person name="Egas C."/>
            <person name="Matos J."/>
            <person name="Miguel C.M."/>
            <person name="Oliveira M.M."/>
            <person name="Ricardo C.P."/>
            <person name="Goncalves S."/>
        </authorList>
    </citation>
    <scope>NUCLEOTIDE SEQUENCE [LARGE SCALE GENOMIC DNA]</scope>
    <source>
        <strain evidence="4">cv. HL8</strain>
    </source>
</reference>
<feature type="region of interest" description="Disordered" evidence="2">
    <location>
        <begin position="483"/>
        <end position="503"/>
    </location>
</feature>
<protein>
    <submittedName>
        <fullName evidence="3">Uncharacterized protein</fullName>
    </submittedName>
</protein>
<dbReference type="Proteomes" id="UP000237347">
    <property type="component" value="Unassembled WGS sequence"/>
</dbReference>
<feature type="compositionally biased region" description="Polar residues" evidence="2">
    <location>
        <begin position="198"/>
        <end position="209"/>
    </location>
</feature>
<organism evidence="3 4">
    <name type="scientific">Quercus suber</name>
    <name type="common">Cork oak</name>
    <dbReference type="NCBI Taxonomy" id="58331"/>
    <lineage>
        <taxon>Eukaryota</taxon>
        <taxon>Viridiplantae</taxon>
        <taxon>Streptophyta</taxon>
        <taxon>Embryophyta</taxon>
        <taxon>Tracheophyta</taxon>
        <taxon>Spermatophyta</taxon>
        <taxon>Magnoliopsida</taxon>
        <taxon>eudicotyledons</taxon>
        <taxon>Gunneridae</taxon>
        <taxon>Pentapetalae</taxon>
        <taxon>rosids</taxon>
        <taxon>fabids</taxon>
        <taxon>Fagales</taxon>
        <taxon>Fagaceae</taxon>
        <taxon>Quercus</taxon>
    </lineage>
</organism>
<dbReference type="AlphaFoldDB" id="A0AAW0LCB4"/>
<accession>A0AAW0LCB4</accession>
<evidence type="ECO:0000313" key="3">
    <source>
        <dbReference type="EMBL" id="KAK7848381.1"/>
    </source>
</evidence>
<dbReference type="PANTHER" id="PTHR34778:SF6">
    <property type="entry name" value="SHUGOSHIN C-TERMINAL DOMAIN-CONTAINING PROTEIN"/>
    <property type="match status" value="1"/>
</dbReference>
<evidence type="ECO:0000256" key="1">
    <source>
        <dbReference type="SAM" id="Coils"/>
    </source>
</evidence>
<proteinExistence type="predicted"/>
<feature type="coiled-coil region" evidence="1">
    <location>
        <begin position="125"/>
        <end position="152"/>
    </location>
</feature>
<keyword evidence="1" id="KW-0175">Coiled coil</keyword>
<gene>
    <name evidence="3" type="ORF">CFP56_005137</name>
</gene>
<name>A0AAW0LCB4_QUESU</name>
<feature type="compositionally biased region" description="Basic and acidic residues" evidence="2">
    <location>
        <begin position="483"/>
        <end position="494"/>
    </location>
</feature>